<comment type="caution">
    <text evidence="1">The sequence shown here is derived from an EMBL/GenBank/DDBJ whole genome shotgun (WGS) entry which is preliminary data.</text>
</comment>
<dbReference type="AlphaFoldDB" id="A0A0F9FK77"/>
<reference evidence="1" key="1">
    <citation type="journal article" date="2015" name="Nature">
        <title>Complex archaea that bridge the gap between prokaryotes and eukaryotes.</title>
        <authorList>
            <person name="Spang A."/>
            <person name="Saw J.H."/>
            <person name="Jorgensen S.L."/>
            <person name="Zaremba-Niedzwiedzka K."/>
            <person name="Martijn J."/>
            <person name="Lind A.E."/>
            <person name="van Eijk R."/>
            <person name="Schleper C."/>
            <person name="Guy L."/>
            <person name="Ettema T.J."/>
        </authorList>
    </citation>
    <scope>NUCLEOTIDE SEQUENCE</scope>
</reference>
<organism evidence="1">
    <name type="scientific">marine sediment metagenome</name>
    <dbReference type="NCBI Taxonomy" id="412755"/>
    <lineage>
        <taxon>unclassified sequences</taxon>
        <taxon>metagenomes</taxon>
        <taxon>ecological metagenomes</taxon>
    </lineage>
</organism>
<dbReference type="EMBL" id="LAZR01021017">
    <property type="protein sequence ID" value="KKL86779.1"/>
    <property type="molecule type" value="Genomic_DNA"/>
</dbReference>
<accession>A0A0F9FK77</accession>
<protein>
    <submittedName>
        <fullName evidence="1">Uncharacterized protein</fullName>
    </submittedName>
</protein>
<name>A0A0F9FK77_9ZZZZ</name>
<proteinExistence type="predicted"/>
<evidence type="ECO:0000313" key="1">
    <source>
        <dbReference type="EMBL" id="KKL86779.1"/>
    </source>
</evidence>
<gene>
    <name evidence="1" type="ORF">LCGC14_1941350</name>
</gene>
<sequence length="97" mass="10958">MDKLTDGHRIATLGNRIAVLADTSVCGHTHDVGDERFLIRWGYGTIDGRTHPEYTDLPRISKFICVGEYYPDVEADAEAAWSEAEQWTREERVGFDG</sequence>